<protein>
    <submittedName>
        <fullName evidence="3">T9SS type A sorting domain-containing protein</fullName>
    </submittedName>
</protein>
<sequence length="653" mass="72079">MKQNYIVLICLIFISSNSFFGQIVNEGELQITEYTVVYFGDEYTNKSAANHNNNGSLHLNHNFINNGYTASTSGTTYFNSATNVIQTISGSSNECSFYNLEIDNSLLGVTVTDNFGLFVTNEVVLTNGDLRLFGEAQLLQENNVENSGTGSLLRDQQGTSSTYAYNYWSSPVTNVGSFKLNGGLFDGTDFELNPFSPKQILFNSGSPYNGVPSVIDVSGSVLTAATINETWLYTYSPNSSGYGGWDKINKNSELAPGIGYSMKGTGASSQNYTYKGIPNNGNYNSPFINEGETILLGNPYPSALNVSTFITENVAIINQVNFWIDGGSNSHVLASYKGGYATRNNLAGAPPVFPEGISDVGDAAGKIPGEYIAVGQGFFVKATGDGEIAFTNSQREFETEKGDSEFLKSTKETEVADLETNLLEKSIVRIGYKDPSESHRQIVLGFVPNSTADMSFNPGYDAFMVDPRDDELFFIIENDLTKKYIIQAVGNFDYSYKIPLGLLISEVGEHMVMLDGVENFTETVYVFDKVLNKTYVLNEEGLRLNLPVGSYLDRFQLVFESVVLEKNQNTEELASDQSLKVYCNKYQNIVINNQTDLEVKEVQVFNTIGQQLIQVKTEMFQTGNNYIPFNYPKGVYLINIHSNKGLKSYKVIN</sequence>
<evidence type="ECO:0000313" key="3">
    <source>
        <dbReference type="EMBL" id="MFD1293275.1"/>
    </source>
</evidence>
<organism evidence="3 4">
    <name type="scientific">Lutibacter holmesii</name>
    <dbReference type="NCBI Taxonomy" id="1137985"/>
    <lineage>
        <taxon>Bacteria</taxon>
        <taxon>Pseudomonadati</taxon>
        <taxon>Bacteroidota</taxon>
        <taxon>Flavobacteriia</taxon>
        <taxon>Flavobacteriales</taxon>
        <taxon>Flavobacteriaceae</taxon>
        <taxon>Lutibacter</taxon>
    </lineage>
</organism>
<name>A0ABW3WPT4_9FLAO</name>
<evidence type="ECO:0000256" key="1">
    <source>
        <dbReference type="ARBA" id="ARBA00022729"/>
    </source>
</evidence>
<feature type="chain" id="PRO_5046872925" evidence="2">
    <location>
        <begin position="21"/>
        <end position="653"/>
    </location>
</feature>
<proteinExistence type="predicted"/>
<evidence type="ECO:0000313" key="4">
    <source>
        <dbReference type="Proteomes" id="UP001597241"/>
    </source>
</evidence>
<accession>A0ABW3WPT4</accession>
<evidence type="ECO:0000256" key="2">
    <source>
        <dbReference type="SAM" id="SignalP"/>
    </source>
</evidence>
<feature type="signal peptide" evidence="2">
    <location>
        <begin position="1"/>
        <end position="20"/>
    </location>
</feature>
<gene>
    <name evidence="3" type="ORF">ACFQ5N_05445</name>
</gene>
<dbReference type="NCBIfam" id="TIGR04183">
    <property type="entry name" value="Por_Secre_tail"/>
    <property type="match status" value="1"/>
</dbReference>
<dbReference type="EMBL" id="JBHTMV010000003">
    <property type="protein sequence ID" value="MFD1293275.1"/>
    <property type="molecule type" value="Genomic_DNA"/>
</dbReference>
<keyword evidence="4" id="KW-1185">Reference proteome</keyword>
<dbReference type="RefSeq" id="WP_386808425.1">
    <property type="nucleotide sequence ID" value="NZ_JBHTMV010000003.1"/>
</dbReference>
<keyword evidence="1 2" id="KW-0732">Signal</keyword>
<reference evidence="4" key="1">
    <citation type="journal article" date="2019" name="Int. J. Syst. Evol. Microbiol.">
        <title>The Global Catalogue of Microorganisms (GCM) 10K type strain sequencing project: providing services to taxonomists for standard genome sequencing and annotation.</title>
        <authorList>
            <consortium name="The Broad Institute Genomics Platform"/>
            <consortium name="The Broad Institute Genome Sequencing Center for Infectious Disease"/>
            <person name="Wu L."/>
            <person name="Ma J."/>
        </authorList>
    </citation>
    <scope>NUCLEOTIDE SEQUENCE [LARGE SCALE GENOMIC DNA]</scope>
    <source>
        <strain evidence="4">CCUG 62221</strain>
    </source>
</reference>
<dbReference type="Proteomes" id="UP001597241">
    <property type="component" value="Unassembled WGS sequence"/>
</dbReference>
<comment type="caution">
    <text evidence="3">The sequence shown here is derived from an EMBL/GenBank/DDBJ whole genome shotgun (WGS) entry which is preliminary data.</text>
</comment>
<dbReference type="InterPro" id="IPR026444">
    <property type="entry name" value="Secre_tail"/>
</dbReference>